<sequence>MENRSTTYRLVTDARELPEVAGAIRGVEAVGTDTETTSLSPRDGEARLLQLATPEQTFVIDLFEVRDITPLKEALEGGPVKALHNAKFDYQFLKELHGVALAPVFDTMLAAQLLDGGRQGAAYGLDAVAERYLDESPDKAEQRSDWSGKLTERQLEYAARDAAVLLPLREKLLEALEAEELGRVSKIEFAAVCSIAEMELAGVKLDVARWKELEKTVRERRDEAALALESHFPEPEGVLPLEGLGPRLNLNSPQQITDAFRSIGIELADTKVWTLLKVDHPAAKALLRYRELQKKLGTYLETYPKFIHPKTGRIHANFLQCRVPTGRLACANPNIQQIPHEEEFRRCFVAEDGHTLVIADYSQIELRILAEVSGDPAFVEAFREGEDLHSLTAATMYGIAMDEVTKDQRSDAKRINFGLMYGRGAKSLSAQLGTDEARGRQLIDEYFANYPKVQRFLQRTASRATRDRTLRTLAGRVRKFGNDPVEDDRGAMRREAMNYPIQGCVVGETRIFEKSRGYVPIRSLAGQVVSVWDGERFSKASVINSGKKRLVRVLLEGRHVVESSPDHKFLVRNNNGGEAWKKAGEIRAQERVVLAHGPGKWELDLSVSPAGGGRAWNANTADLNEIGTREELGEWLGRIASDGGVGERQIHLLVAEHEEVLLPKLLRLTERLGHVTHRTRATEHQPKRLHHLTFSCTGLARQMKDMGIKERVPDVAWRSRSVLCGYLRGLFDGDGTAHPDGPVLTFERDETHLVWAGEVQEALLLLGIRSRIGVYDTRVNVRVMKKDVPLFCSEVGFMNPAKQEKAEAVVASPYKGKDASSAAYGGAQKVRSVEVTDEWVGMYDVINSETERFAASGVVTHNSSADIAKLALAYMRQELEGMDAHLVNSIHDEFVVECRDDLAPDVSEKMRGAMTRAGERILEKVPVEVEVVVSREWTK</sequence>
<dbReference type="Pfam" id="PF00476">
    <property type="entry name" value="DNA_pol_A"/>
    <property type="match status" value="2"/>
</dbReference>
<dbReference type="PRINTS" id="PR00379">
    <property type="entry name" value="INTEIN"/>
</dbReference>
<dbReference type="InterPro" id="IPR002298">
    <property type="entry name" value="DNA_polymerase_A"/>
</dbReference>
<dbReference type="InterPro" id="IPR006142">
    <property type="entry name" value="INTEIN"/>
</dbReference>
<dbReference type="GO" id="GO:0006261">
    <property type="term" value="P:DNA-templated DNA replication"/>
    <property type="evidence" value="ECO:0007669"/>
    <property type="project" value="InterPro"/>
</dbReference>
<keyword evidence="10" id="KW-0238">DNA-binding</keyword>
<keyword evidence="7" id="KW-0068">Autocatalytic cleavage</keyword>
<dbReference type="SMART" id="SM00474">
    <property type="entry name" value="35EXOc"/>
    <property type="match status" value="1"/>
</dbReference>
<keyword evidence="5 13" id="KW-0548">Nucleotidyltransferase</keyword>
<dbReference type="GO" id="GO:0008408">
    <property type="term" value="F:3'-5' exonuclease activity"/>
    <property type="evidence" value="ECO:0007669"/>
    <property type="project" value="InterPro"/>
</dbReference>
<dbReference type="CDD" id="cd06142">
    <property type="entry name" value="RNaseD_exo"/>
    <property type="match status" value="1"/>
</dbReference>
<keyword evidence="8" id="KW-0239">DNA-directed DNA polymerase</keyword>
<dbReference type="Pfam" id="PF14528">
    <property type="entry name" value="LAGLIDADG_3"/>
    <property type="match status" value="1"/>
</dbReference>
<dbReference type="GO" id="GO:0004519">
    <property type="term" value="F:endonuclease activity"/>
    <property type="evidence" value="ECO:0007669"/>
    <property type="project" value="InterPro"/>
</dbReference>
<dbReference type="InterPro" id="IPR036397">
    <property type="entry name" value="RNaseH_sf"/>
</dbReference>
<dbReference type="InterPro" id="IPR006141">
    <property type="entry name" value="Intein_N"/>
</dbReference>
<dbReference type="PRINTS" id="PR00868">
    <property type="entry name" value="DNAPOLI"/>
</dbReference>
<keyword evidence="9" id="KW-0651">Protein splicing</keyword>
<keyword evidence="6" id="KW-0235">DNA replication</keyword>
<dbReference type="SMART" id="SM00482">
    <property type="entry name" value="POLAc"/>
    <property type="match status" value="1"/>
</dbReference>
<dbReference type="PROSITE" id="PS50819">
    <property type="entry name" value="INTEIN_ENDONUCLEASE"/>
    <property type="match status" value="1"/>
</dbReference>
<dbReference type="Gene3D" id="3.30.70.370">
    <property type="match status" value="1"/>
</dbReference>
<dbReference type="Gene3D" id="1.20.1060.10">
    <property type="entry name" value="Taq DNA Polymerase, Chain T, domain 4"/>
    <property type="match status" value="1"/>
</dbReference>
<dbReference type="PROSITE" id="PS00447">
    <property type="entry name" value="DNA_POLYMERASE_A"/>
    <property type="match status" value="1"/>
</dbReference>
<evidence type="ECO:0000256" key="9">
    <source>
        <dbReference type="ARBA" id="ARBA00023000"/>
    </source>
</evidence>
<evidence type="ECO:0000256" key="7">
    <source>
        <dbReference type="ARBA" id="ARBA00022813"/>
    </source>
</evidence>
<dbReference type="InterPro" id="IPR043502">
    <property type="entry name" value="DNA/RNA_pol_sf"/>
</dbReference>
<dbReference type="CDD" id="cd00081">
    <property type="entry name" value="Hint"/>
    <property type="match status" value="1"/>
</dbReference>
<evidence type="ECO:0000256" key="3">
    <source>
        <dbReference type="ARBA" id="ARBA00020311"/>
    </source>
</evidence>
<dbReference type="GO" id="GO:0016539">
    <property type="term" value="P:intein-mediated protein splicing"/>
    <property type="evidence" value="ECO:0007669"/>
    <property type="project" value="InterPro"/>
</dbReference>
<name>A0A6J4NU22_9ACTN</name>
<dbReference type="InterPro" id="IPR001098">
    <property type="entry name" value="DNA-dir_DNA_pol_A_palm_dom"/>
</dbReference>
<dbReference type="PANTHER" id="PTHR10133:SF27">
    <property type="entry name" value="DNA POLYMERASE NU"/>
    <property type="match status" value="1"/>
</dbReference>
<dbReference type="Gene3D" id="2.170.16.10">
    <property type="entry name" value="Hedgehog/Intein (Hint) domain"/>
    <property type="match status" value="1"/>
</dbReference>
<feature type="domain" description="DOD-type homing endonuclease" evidence="12">
    <location>
        <begin position="635"/>
        <end position="768"/>
    </location>
</feature>
<protein>
    <recommendedName>
        <fullName evidence="3">DNA polymerase I</fullName>
        <ecNumber evidence="2">2.7.7.7</ecNumber>
    </recommendedName>
</protein>
<dbReference type="GO" id="GO:0003677">
    <property type="term" value="F:DNA binding"/>
    <property type="evidence" value="ECO:0007669"/>
    <property type="project" value="UniProtKB-KW"/>
</dbReference>
<dbReference type="SUPFAM" id="SSF55608">
    <property type="entry name" value="Homing endonucleases"/>
    <property type="match status" value="1"/>
</dbReference>
<proteinExistence type="inferred from homology"/>
<evidence type="ECO:0000256" key="1">
    <source>
        <dbReference type="ARBA" id="ARBA00007705"/>
    </source>
</evidence>
<dbReference type="PANTHER" id="PTHR10133">
    <property type="entry name" value="DNA POLYMERASE I"/>
    <property type="match status" value="1"/>
</dbReference>
<dbReference type="GO" id="GO:0003887">
    <property type="term" value="F:DNA-directed DNA polymerase activity"/>
    <property type="evidence" value="ECO:0007669"/>
    <property type="project" value="UniProtKB-KW"/>
</dbReference>
<dbReference type="Gene3D" id="1.10.150.20">
    <property type="entry name" value="5' to 3' exonuclease, C-terminal subdomain"/>
    <property type="match status" value="1"/>
</dbReference>
<dbReference type="InterPro" id="IPR004860">
    <property type="entry name" value="LAGLIDADG_dom"/>
</dbReference>
<dbReference type="EMBL" id="CADCUZ010000019">
    <property type="protein sequence ID" value="CAA9396890.1"/>
    <property type="molecule type" value="Genomic_DNA"/>
</dbReference>
<dbReference type="PROSITE" id="PS50817">
    <property type="entry name" value="INTEIN_N_TER"/>
    <property type="match status" value="1"/>
</dbReference>
<reference evidence="13" key="1">
    <citation type="submission" date="2020-02" db="EMBL/GenBank/DDBJ databases">
        <authorList>
            <person name="Meier V. D."/>
        </authorList>
    </citation>
    <scope>NUCLEOTIDE SEQUENCE</scope>
    <source>
        <strain evidence="13">AVDCRST_MAG55</strain>
    </source>
</reference>
<dbReference type="Gene3D" id="3.10.28.10">
    <property type="entry name" value="Homing endonucleases"/>
    <property type="match status" value="1"/>
</dbReference>
<dbReference type="InterPro" id="IPR036844">
    <property type="entry name" value="Hint_dom_sf"/>
</dbReference>
<dbReference type="InterPro" id="IPR004042">
    <property type="entry name" value="Intein_endonuc_central"/>
</dbReference>
<dbReference type="SUPFAM" id="SSF56672">
    <property type="entry name" value="DNA/RNA polymerases"/>
    <property type="match status" value="2"/>
</dbReference>
<evidence type="ECO:0000256" key="5">
    <source>
        <dbReference type="ARBA" id="ARBA00022695"/>
    </source>
</evidence>
<dbReference type="SUPFAM" id="SSF53098">
    <property type="entry name" value="Ribonuclease H-like"/>
    <property type="match status" value="1"/>
</dbReference>
<dbReference type="InterPro" id="IPR027434">
    <property type="entry name" value="Homing_endonucl"/>
</dbReference>
<dbReference type="InterPro" id="IPR002562">
    <property type="entry name" value="3'-5'_exonuclease_dom"/>
</dbReference>
<dbReference type="InterPro" id="IPR012337">
    <property type="entry name" value="RNaseH-like_sf"/>
</dbReference>
<dbReference type="Gene3D" id="3.30.420.10">
    <property type="entry name" value="Ribonuclease H-like superfamily/Ribonuclease H"/>
    <property type="match status" value="1"/>
</dbReference>
<dbReference type="Pfam" id="PF01612">
    <property type="entry name" value="DNA_pol_A_exo1"/>
    <property type="match status" value="1"/>
</dbReference>
<keyword evidence="4 13" id="KW-0808">Transferase</keyword>
<dbReference type="SMART" id="SM00306">
    <property type="entry name" value="HintN"/>
    <property type="match status" value="1"/>
</dbReference>
<dbReference type="EC" id="2.7.7.7" evidence="2"/>
<comment type="similarity">
    <text evidence="1">Belongs to the DNA polymerase type-A family.</text>
</comment>
<evidence type="ECO:0000313" key="13">
    <source>
        <dbReference type="EMBL" id="CAA9396890.1"/>
    </source>
</evidence>
<evidence type="ECO:0000259" key="12">
    <source>
        <dbReference type="PROSITE" id="PS50819"/>
    </source>
</evidence>
<dbReference type="FunFam" id="1.10.150.20:FF:000002">
    <property type="entry name" value="DNA polymerase I"/>
    <property type="match status" value="1"/>
</dbReference>
<dbReference type="InterPro" id="IPR019760">
    <property type="entry name" value="DNA-dir_DNA_pol_A_CS"/>
</dbReference>
<dbReference type="AlphaFoldDB" id="A0A6J4NU22"/>
<evidence type="ECO:0000256" key="11">
    <source>
        <dbReference type="ARBA" id="ARBA00049244"/>
    </source>
</evidence>
<dbReference type="GO" id="GO:0006302">
    <property type="term" value="P:double-strand break repair"/>
    <property type="evidence" value="ECO:0007669"/>
    <property type="project" value="TreeGrafter"/>
</dbReference>
<comment type="catalytic activity">
    <reaction evidence="11">
        <text>DNA(n) + a 2'-deoxyribonucleoside 5'-triphosphate = DNA(n+1) + diphosphate</text>
        <dbReference type="Rhea" id="RHEA:22508"/>
        <dbReference type="Rhea" id="RHEA-COMP:17339"/>
        <dbReference type="Rhea" id="RHEA-COMP:17340"/>
        <dbReference type="ChEBI" id="CHEBI:33019"/>
        <dbReference type="ChEBI" id="CHEBI:61560"/>
        <dbReference type="ChEBI" id="CHEBI:173112"/>
        <dbReference type="EC" id="2.7.7.7"/>
    </reaction>
</comment>
<dbReference type="SUPFAM" id="SSF51294">
    <property type="entry name" value="Hedgehog/intein (Hint) domain"/>
    <property type="match status" value="1"/>
</dbReference>
<evidence type="ECO:0000256" key="6">
    <source>
        <dbReference type="ARBA" id="ARBA00022705"/>
    </source>
</evidence>
<evidence type="ECO:0000256" key="8">
    <source>
        <dbReference type="ARBA" id="ARBA00022932"/>
    </source>
</evidence>
<organism evidence="13">
    <name type="scientific">uncultured Rubrobacteraceae bacterium</name>
    <dbReference type="NCBI Taxonomy" id="349277"/>
    <lineage>
        <taxon>Bacteria</taxon>
        <taxon>Bacillati</taxon>
        <taxon>Actinomycetota</taxon>
        <taxon>Rubrobacteria</taxon>
        <taxon>Rubrobacterales</taxon>
        <taxon>Rubrobacteraceae</taxon>
        <taxon>environmental samples</taxon>
    </lineage>
</organism>
<dbReference type="InterPro" id="IPR003587">
    <property type="entry name" value="Hint_dom_N"/>
</dbReference>
<evidence type="ECO:0000256" key="4">
    <source>
        <dbReference type="ARBA" id="ARBA00022679"/>
    </source>
</evidence>
<accession>A0A6J4NU22</accession>
<gene>
    <name evidence="13" type="ORF">AVDCRST_MAG55-434</name>
</gene>
<evidence type="ECO:0000256" key="10">
    <source>
        <dbReference type="ARBA" id="ARBA00023125"/>
    </source>
</evidence>
<evidence type="ECO:0000256" key="2">
    <source>
        <dbReference type="ARBA" id="ARBA00012417"/>
    </source>
</evidence>